<dbReference type="InterPro" id="IPR001128">
    <property type="entry name" value="Cyt_P450"/>
</dbReference>
<reference evidence="9 10" key="1">
    <citation type="submission" date="2014-02" db="EMBL/GenBank/DDBJ databases">
        <title>Single nucleus genome sequencing reveals high similarity among nuclei of an endomycorrhizal fungus.</title>
        <authorList>
            <person name="Lin K."/>
            <person name="Geurts R."/>
            <person name="Zhang Z."/>
            <person name="Limpens E."/>
            <person name="Saunders D.G."/>
            <person name="Mu D."/>
            <person name="Pang E."/>
            <person name="Cao H."/>
            <person name="Cha H."/>
            <person name="Lin T."/>
            <person name="Zhou Q."/>
            <person name="Shang Y."/>
            <person name="Li Y."/>
            <person name="Ivanov S."/>
            <person name="Sharma T."/>
            <person name="Velzen R.V."/>
            <person name="Ruijter N.D."/>
            <person name="Aanen D.K."/>
            <person name="Win J."/>
            <person name="Kamoun S."/>
            <person name="Bisseling T."/>
            <person name="Huang S."/>
        </authorList>
    </citation>
    <scope>NUCLEOTIDE SEQUENCE [LARGE SCALE GENOMIC DNA]</scope>
    <source>
        <strain evidence="10">DAOM197198w</strain>
    </source>
</reference>
<keyword evidence="6 8" id="KW-0503">Monooxygenase</keyword>
<dbReference type="SUPFAM" id="SSF48264">
    <property type="entry name" value="Cytochrome P450"/>
    <property type="match status" value="1"/>
</dbReference>
<evidence type="ECO:0000313" key="9">
    <source>
        <dbReference type="EMBL" id="EXX67745.1"/>
    </source>
</evidence>
<comment type="caution">
    <text evidence="9">The sequence shown here is derived from an EMBL/GenBank/DDBJ whole genome shotgun (WGS) entry which is preliminary data.</text>
</comment>
<gene>
    <name evidence="9" type="ORF">RirG_111600</name>
</gene>
<dbReference type="GO" id="GO:0020037">
    <property type="term" value="F:heme binding"/>
    <property type="evidence" value="ECO:0007669"/>
    <property type="project" value="InterPro"/>
</dbReference>
<dbReference type="Proteomes" id="UP000022910">
    <property type="component" value="Unassembled WGS sequence"/>
</dbReference>
<dbReference type="PANTHER" id="PTHR24291">
    <property type="entry name" value="CYTOCHROME P450 FAMILY 4"/>
    <property type="match status" value="1"/>
</dbReference>
<keyword evidence="5 7" id="KW-0408">Iron</keyword>
<dbReference type="InterPro" id="IPR002401">
    <property type="entry name" value="Cyt_P450_E_grp-I"/>
</dbReference>
<dbReference type="HOGENOM" id="CLU_001570_5_13_1"/>
<dbReference type="InterPro" id="IPR017972">
    <property type="entry name" value="Cyt_P450_CS"/>
</dbReference>
<dbReference type="InterPro" id="IPR050196">
    <property type="entry name" value="Cytochrome_P450_Monoox"/>
</dbReference>
<evidence type="ECO:0000313" key="10">
    <source>
        <dbReference type="Proteomes" id="UP000022910"/>
    </source>
</evidence>
<feature type="binding site" description="axial binding residue" evidence="7">
    <location>
        <position position="437"/>
    </location>
    <ligand>
        <name>heme</name>
        <dbReference type="ChEBI" id="CHEBI:30413"/>
    </ligand>
    <ligandPart>
        <name>Fe</name>
        <dbReference type="ChEBI" id="CHEBI:18248"/>
    </ligandPart>
</feature>
<dbReference type="GO" id="GO:0004497">
    <property type="term" value="F:monooxygenase activity"/>
    <property type="evidence" value="ECO:0007669"/>
    <property type="project" value="UniProtKB-KW"/>
</dbReference>
<dbReference type="EMBL" id="JEMT01017572">
    <property type="protein sequence ID" value="EXX67745.1"/>
    <property type="molecule type" value="Genomic_DNA"/>
</dbReference>
<dbReference type="AlphaFoldDB" id="A0A015JKN5"/>
<evidence type="ECO:0000256" key="5">
    <source>
        <dbReference type="ARBA" id="ARBA00023004"/>
    </source>
</evidence>
<proteinExistence type="inferred from homology"/>
<keyword evidence="2 7" id="KW-0349">Heme</keyword>
<dbReference type="OrthoDB" id="1470350at2759"/>
<dbReference type="GO" id="GO:0016705">
    <property type="term" value="F:oxidoreductase activity, acting on paired donors, with incorporation or reduction of molecular oxygen"/>
    <property type="evidence" value="ECO:0007669"/>
    <property type="project" value="InterPro"/>
</dbReference>
<keyword evidence="4 8" id="KW-0560">Oxidoreductase</keyword>
<dbReference type="Gene3D" id="1.10.630.10">
    <property type="entry name" value="Cytochrome P450"/>
    <property type="match status" value="1"/>
</dbReference>
<dbReference type="PROSITE" id="PS00086">
    <property type="entry name" value="CYTOCHROME_P450"/>
    <property type="match status" value="1"/>
</dbReference>
<sequence length="495" mass="58255">MIELLFYVSVIIVGYHILKRLLSRPSKLNDFERIPSMPTLKFMWAMIRKKPQDEIQEIISRVPHEGILKANAGTITFFYFQDVEYIKQFLTKSEDALPKMQHNLGNRVKSFYGNGILFSNSSTWRMQRKLANAAFNRALSHDVIGENAFKLFNLMDYNLNIPINIYDMMQRTTIEILGQVAFAYKFGGLDSFETPDIIKSYKYIMDQTENQLHILFPILDKLPLKSNRLYKEKMNEFDNFILNIIEKRKRDLFNLNYQNKIVKESENKDLLMSMLEMSEKEGIKIDSHELRDNLVNFFIAGHDTTSLNISVAIYHLAKYPEMQKKARDEVIRVLGNELNIPTPEQLKELKYINAVIKESLRTHPPLAILIPRQPNDYVQVGPYIIPPKSYNCVNVWHVHHDPKIWKNPNQWDPERFLNGEKRHPYSWIPFSGGPRNCAGQNFSLMEQRVLIAMILLKYEWTLPENSMHKEKFYLDSNFLLKPKDLSVEIQFKRRL</sequence>
<comment type="similarity">
    <text evidence="1 8">Belongs to the cytochrome P450 family.</text>
</comment>
<keyword evidence="3 7" id="KW-0479">Metal-binding</keyword>
<dbReference type="OMA" id="KETHYIK"/>
<name>A0A015JKN5_RHIIW</name>
<protein>
    <submittedName>
        <fullName evidence="9">Dit2p</fullName>
    </submittedName>
</protein>
<evidence type="ECO:0000256" key="1">
    <source>
        <dbReference type="ARBA" id="ARBA00010617"/>
    </source>
</evidence>
<evidence type="ECO:0000256" key="7">
    <source>
        <dbReference type="PIRSR" id="PIRSR602401-1"/>
    </source>
</evidence>
<dbReference type="Pfam" id="PF00067">
    <property type="entry name" value="p450"/>
    <property type="match status" value="1"/>
</dbReference>
<dbReference type="GO" id="GO:0005506">
    <property type="term" value="F:iron ion binding"/>
    <property type="evidence" value="ECO:0007669"/>
    <property type="project" value="InterPro"/>
</dbReference>
<dbReference type="STRING" id="1432141.A0A015JKN5"/>
<evidence type="ECO:0000256" key="3">
    <source>
        <dbReference type="ARBA" id="ARBA00022723"/>
    </source>
</evidence>
<dbReference type="PRINTS" id="PR00385">
    <property type="entry name" value="P450"/>
</dbReference>
<dbReference type="PRINTS" id="PR00463">
    <property type="entry name" value="EP450I"/>
</dbReference>
<accession>A0A015JKN5</accession>
<keyword evidence="10" id="KW-1185">Reference proteome</keyword>
<dbReference type="PANTHER" id="PTHR24291:SF50">
    <property type="entry name" value="BIFUNCTIONAL ALBAFLAVENONE MONOOXYGENASE_TERPENE SYNTHASE"/>
    <property type="match status" value="1"/>
</dbReference>
<evidence type="ECO:0000256" key="2">
    <source>
        <dbReference type="ARBA" id="ARBA00022617"/>
    </source>
</evidence>
<dbReference type="SMR" id="A0A015JKN5"/>
<evidence type="ECO:0000256" key="8">
    <source>
        <dbReference type="RuleBase" id="RU000461"/>
    </source>
</evidence>
<evidence type="ECO:0000256" key="4">
    <source>
        <dbReference type="ARBA" id="ARBA00023002"/>
    </source>
</evidence>
<comment type="cofactor">
    <cofactor evidence="7">
        <name>heme</name>
        <dbReference type="ChEBI" id="CHEBI:30413"/>
    </cofactor>
</comment>
<dbReference type="InterPro" id="IPR036396">
    <property type="entry name" value="Cyt_P450_sf"/>
</dbReference>
<organism evidence="9 10">
    <name type="scientific">Rhizophagus irregularis (strain DAOM 197198w)</name>
    <name type="common">Glomus intraradices</name>
    <dbReference type="NCBI Taxonomy" id="1432141"/>
    <lineage>
        <taxon>Eukaryota</taxon>
        <taxon>Fungi</taxon>
        <taxon>Fungi incertae sedis</taxon>
        <taxon>Mucoromycota</taxon>
        <taxon>Glomeromycotina</taxon>
        <taxon>Glomeromycetes</taxon>
        <taxon>Glomerales</taxon>
        <taxon>Glomeraceae</taxon>
        <taxon>Rhizophagus</taxon>
    </lineage>
</organism>
<evidence type="ECO:0000256" key="6">
    <source>
        <dbReference type="ARBA" id="ARBA00023033"/>
    </source>
</evidence>